<sequence>MAARSGAPVGPHGKWVMQGPGQHRPLEQVQLRLLCVPPVGIGGQCFHAWSRSLPATVEVLPLELPSRGLRMGEALPYAESLQQLVQDILQGLGREVLSAKPFVVFGHSFGSWVAYEIVQELARRASDGWPQPLKLYVSGYRAPQLCGSRHDPDRIQPALGALYEDEFWEHFERRYGRNPDLQVDYIRSFVVRTLQADFTLLEAYVPSSLEPLAVPLCACCARGDSRVRPGQLSAWAKV</sequence>
<name>A0A813E9H6_POLGL</name>
<accession>A0A813E9H6</accession>
<protein>
    <recommendedName>
        <fullName evidence="2">Thioesterase domain-containing protein</fullName>
    </recommendedName>
</protein>
<evidence type="ECO:0000313" key="3">
    <source>
        <dbReference type="EMBL" id="CAE8594587.1"/>
    </source>
</evidence>
<feature type="non-terminal residue" evidence="3">
    <location>
        <position position="238"/>
    </location>
</feature>
<comment type="caution">
    <text evidence="3">The sequence shown here is derived from an EMBL/GenBank/DDBJ whole genome shotgun (WGS) entry which is preliminary data.</text>
</comment>
<evidence type="ECO:0000313" key="4">
    <source>
        <dbReference type="Proteomes" id="UP000654075"/>
    </source>
</evidence>
<keyword evidence="4" id="KW-1185">Reference proteome</keyword>
<dbReference type="PANTHER" id="PTHR11487">
    <property type="entry name" value="THIOESTERASE"/>
    <property type="match status" value="1"/>
</dbReference>
<dbReference type="AlphaFoldDB" id="A0A813E9H6"/>
<dbReference type="OrthoDB" id="421470at2759"/>
<feature type="domain" description="Thioesterase" evidence="2">
    <location>
        <begin position="32"/>
        <end position="205"/>
    </location>
</feature>
<dbReference type="SUPFAM" id="SSF53474">
    <property type="entry name" value="alpha/beta-Hydrolases"/>
    <property type="match status" value="1"/>
</dbReference>
<comment type="similarity">
    <text evidence="1">Belongs to the thioesterase family.</text>
</comment>
<proteinExistence type="inferred from homology"/>
<organism evidence="3 4">
    <name type="scientific">Polarella glacialis</name>
    <name type="common">Dinoflagellate</name>
    <dbReference type="NCBI Taxonomy" id="89957"/>
    <lineage>
        <taxon>Eukaryota</taxon>
        <taxon>Sar</taxon>
        <taxon>Alveolata</taxon>
        <taxon>Dinophyceae</taxon>
        <taxon>Suessiales</taxon>
        <taxon>Suessiaceae</taxon>
        <taxon>Polarella</taxon>
    </lineage>
</organism>
<dbReference type="OMA" id="YLFTGAP"/>
<evidence type="ECO:0000256" key="1">
    <source>
        <dbReference type="ARBA" id="ARBA00007169"/>
    </source>
</evidence>
<dbReference type="InterPro" id="IPR012223">
    <property type="entry name" value="TEII"/>
</dbReference>
<dbReference type="InterPro" id="IPR001031">
    <property type="entry name" value="Thioesterase"/>
</dbReference>
<reference evidence="3" key="1">
    <citation type="submission" date="2021-02" db="EMBL/GenBank/DDBJ databases">
        <authorList>
            <person name="Dougan E. K."/>
            <person name="Rhodes N."/>
            <person name="Thang M."/>
            <person name="Chan C."/>
        </authorList>
    </citation>
    <scope>NUCLEOTIDE SEQUENCE</scope>
</reference>
<dbReference type="Gene3D" id="3.40.50.1820">
    <property type="entry name" value="alpha/beta hydrolase"/>
    <property type="match status" value="1"/>
</dbReference>
<dbReference type="PANTHER" id="PTHR11487:SF0">
    <property type="entry name" value="S-ACYL FATTY ACID SYNTHASE THIOESTERASE, MEDIUM CHAIN"/>
    <property type="match status" value="1"/>
</dbReference>
<dbReference type="InterPro" id="IPR029058">
    <property type="entry name" value="AB_hydrolase_fold"/>
</dbReference>
<evidence type="ECO:0000259" key="2">
    <source>
        <dbReference type="Pfam" id="PF00975"/>
    </source>
</evidence>
<dbReference type="EMBL" id="CAJNNV010007181">
    <property type="protein sequence ID" value="CAE8594587.1"/>
    <property type="molecule type" value="Genomic_DNA"/>
</dbReference>
<dbReference type="GO" id="GO:0008610">
    <property type="term" value="P:lipid biosynthetic process"/>
    <property type="evidence" value="ECO:0007669"/>
    <property type="project" value="TreeGrafter"/>
</dbReference>
<dbReference type="Proteomes" id="UP000654075">
    <property type="component" value="Unassembled WGS sequence"/>
</dbReference>
<gene>
    <name evidence="3" type="ORF">PGLA1383_LOCUS13119</name>
</gene>
<dbReference type="Pfam" id="PF00975">
    <property type="entry name" value="Thioesterase"/>
    <property type="match status" value="1"/>
</dbReference>